<evidence type="ECO:0008006" key="4">
    <source>
        <dbReference type="Google" id="ProtNLM"/>
    </source>
</evidence>
<evidence type="ECO:0000313" key="3">
    <source>
        <dbReference type="Proteomes" id="UP000014760"/>
    </source>
</evidence>
<dbReference type="PANTHER" id="PTHR15460">
    <property type="entry name" value="PEROXISOMAL MEMBRANE PROTEIN 4"/>
    <property type="match status" value="1"/>
</dbReference>
<gene>
    <name evidence="1" type="ORF">CAPTEDRAFT_114139</name>
</gene>
<dbReference type="EnsemblMetazoa" id="CapteT114139">
    <property type="protein sequence ID" value="CapteP114139"/>
    <property type="gene ID" value="CapteG114139"/>
</dbReference>
<dbReference type="PANTHER" id="PTHR15460:SF3">
    <property type="entry name" value="PEROXISOMAL MEMBRANE PROTEIN 4"/>
    <property type="match status" value="1"/>
</dbReference>
<dbReference type="Proteomes" id="UP000014760">
    <property type="component" value="Unassembled WGS sequence"/>
</dbReference>
<dbReference type="HOGENOM" id="CLU_054132_1_0_1"/>
<reference evidence="1 3" key="2">
    <citation type="journal article" date="2013" name="Nature">
        <title>Insights into bilaterian evolution from three spiralian genomes.</title>
        <authorList>
            <person name="Simakov O."/>
            <person name="Marletaz F."/>
            <person name="Cho S.J."/>
            <person name="Edsinger-Gonzales E."/>
            <person name="Havlak P."/>
            <person name="Hellsten U."/>
            <person name="Kuo D.H."/>
            <person name="Larsson T."/>
            <person name="Lv J."/>
            <person name="Arendt D."/>
            <person name="Savage R."/>
            <person name="Osoegawa K."/>
            <person name="de Jong P."/>
            <person name="Grimwood J."/>
            <person name="Chapman J.A."/>
            <person name="Shapiro H."/>
            <person name="Aerts A."/>
            <person name="Otillar R.P."/>
            <person name="Terry A.Y."/>
            <person name="Boore J.L."/>
            <person name="Grigoriev I.V."/>
            <person name="Lindberg D.R."/>
            <person name="Seaver E.C."/>
            <person name="Weisblat D.A."/>
            <person name="Putnam N.H."/>
            <person name="Rokhsar D.S."/>
        </authorList>
    </citation>
    <scope>NUCLEOTIDE SEQUENCE</scope>
    <source>
        <strain evidence="1 3">I ESC-2004</strain>
    </source>
</reference>
<accession>R7V7L4</accession>
<reference evidence="2" key="3">
    <citation type="submission" date="2015-06" db="UniProtKB">
        <authorList>
            <consortium name="EnsemblMetazoa"/>
        </authorList>
    </citation>
    <scope>IDENTIFICATION</scope>
</reference>
<dbReference type="Pfam" id="PF02466">
    <property type="entry name" value="Tim17"/>
    <property type="match status" value="1"/>
</dbReference>
<dbReference type="EMBL" id="KB294418">
    <property type="protein sequence ID" value="ELU14544.1"/>
    <property type="molecule type" value="Genomic_DNA"/>
</dbReference>
<proteinExistence type="predicted"/>
<dbReference type="OrthoDB" id="39659at2759"/>
<organism evidence="1">
    <name type="scientific">Capitella teleta</name>
    <name type="common">Polychaete worm</name>
    <dbReference type="NCBI Taxonomy" id="283909"/>
    <lineage>
        <taxon>Eukaryota</taxon>
        <taxon>Metazoa</taxon>
        <taxon>Spiralia</taxon>
        <taxon>Lophotrochozoa</taxon>
        <taxon>Annelida</taxon>
        <taxon>Polychaeta</taxon>
        <taxon>Sedentaria</taxon>
        <taxon>Scolecida</taxon>
        <taxon>Capitellidae</taxon>
        <taxon>Capitella</taxon>
    </lineage>
</organism>
<evidence type="ECO:0000313" key="2">
    <source>
        <dbReference type="EnsemblMetazoa" id="CapteP114139"/>
    </source>
</evidence>
<evidence type="ECO:0000313" key="1">
    <source>
        <dbReference type="EMBL" id="ELU14544.1"/>
    </source>
</evidence>
<name>R7V7L4_CAPTE</name>
<dbReference type="InterPro" id="IPR019531">
    <property type="entry name" value="Pmp4"/>
</dbReference>
<dbReference type="AlphaFoldDB" id="R7V7L4"/>
<dbReference type="STRING" id="283909.R7V7L4"/>
<dbReference type="PIRSF" id="PIRSF013674">
    <property type="entry name" value="PXMP4"/>
    <property type="match status" value="1"/>
</dbReference>
<keyword evidence="3" id="KW-1185">Reference proteome</keyword>
<reference evidence="3" key="1">
    <citation type="submission" date="2012-12" db="EMBL/GenBank/DDBJ databases">
        <authorList>
            <person name="Hellsten U."/>
            <person name="Grimwood J."/>
            <person name="Chapman J.A."/>
            <person name="Shapiro H."/>
            <person name="Aerts A."/>
            <person name="Otillar R.P."/>
            <person name="Terry A.Y."/>
            <person name="Boore J.L."/>
            <person name="Simakov O."/>
            <person name="Marletaz F."/>
            <person name="Cho S.-J."/>
            <person name="Edsinger-Gonzales E."/>
            <person name="Havlak P."/>
            <person name="Kuo D.-H."/>
            <person name="Larsson T."/>
            <person name="Lv J."/>
            <person name="Arendt D."/>
            <person name="Savage R."/>
            <person name="Osoegawa K."/>
            <person name="de Jong P."/>
            <person name="Lindberg D.R."/>
            <person name="Seaver E.C."/>
            <person name="Weisblat D.A."/>
            <person name="Putnam N.H."/>
            <person name="Grigoriev I.V."/>
            <person name="Rokhsar D.S."/>
        </authorList>
    </citation>
    <scope>NUCLEOTIDE SEQUENCE</scope>
    <source>
        <strain evidence="3">I ESC-2004</strain>
    </source>
</reference>
<dbReference type="EMBL" id="AMQN01004819">
    <property type="status" value="NOT_ANNOTATED_CDS"/>
    <property type="molecule type" value="Genomic_DNA"/>
</dbReference>
<dbReference type="OMA" id="VMVFLFR"/>
<dbReference type="GO" id="GO:0005778">
    <property type="term" value="C:peroxisomal membrane"/>
    <property type="evidence" value="ECO:0007669"/>
    <property type="project" value="TreeGrafter"/>
</dbReference>
<sequence>MATSLAAVNQLLASGRYHTILSIIKGFRNGVVYGSKIRFPHALVMTLLFKGGPIKDQVQAILEATYTHAKNLATFVFTYKTLTALLCEIESKPREYHSFIAAFIGGYLVFGKYNKINEQINLYLLSRVLYGLVRMFVEKGYIPSPPEGKTFPWFGAIIWGLVLWQFEHHQHTLQPSLQSSMSYLYHDSNKWDNFKNFLIYNR</sequence>
<protein>
    <recommendedName>
        <fullName evidence="4">Peroxisomal membrane protein 4</fullName>
    </recommendedName>
</protein>